<dbReference type="AlphaFoldDB" id="A0AAV2ENS8"/>
<keyword evidence="1" id="KW-1133">Transmembrane helix</keyword>
<evidence type="ECO:0000313" key="3">
    <source>
        <dbReference type="Proteomes" id="UP001497516"/>
    </source>
</evidence>
<dbReference type="Proteomes" id="UP001497516">
    <property type="component" value="Chromosome 5"/>
</dbReference>
<keyword evidence="1" id="KW-0812">Transmembrane</keyword>
<keyword evidence="3" id="KW-1185">Reference proteome</keyword>
<protein>
    <submittedName>
        <fullName evidence="2">Uncharacterized protein</fullName>
    </submittedName>
</protein>
<accession>A0AAV2ENS8</accession>
<sequence length="72" mass="7886">MLKEMAAHILNLKLLVIVPTLVMGLGRIVPLEGNLLGKDLAGALHMPRRLLVVLELKQAAALACPPQLSRRW</sequence>
<dbReference type="EMBL" id="OZ034818">
    <property type="protein sequence ID" value="CAL1387681.1"/>
    <property type="molecule type" value="Genomic_DNA"/>
</dbReference>
<feature type="transmembrane region" description="Helical" evidence="1">
    <location>
        <begin position="12"/>
        <end position="29"/>
    </location>
</feature>
<gene>
    <name evidence="2" type="ORF">LTRI10_LOCUS28650</name>
</gene>
<evidence type="ECO:0000256" key="1">
    <source>
        <dbReference type="SAM" id="Phobius"/>
    </source>
</evidence>
<reference evidence="2 3" key="1">
    <citation type="submission" date="2024-04" db="EMBL/GenBank/DDBJ databases">
        <authorList>
            <person name="Fracassetti M."/>
        </authorList>
    </citation>
    <scope>NUCLEOTIDE SEQUENCE [LARGE SCALE GENOMIC DNA]</scope>
</reference>
<name>A0AAV2ENS8_9ROSI</name>
<keyword evidence="1" id="KW-0472">Membrane</keyword>
<proteinExistence type="predicted"/>
<evidence type="ECO:0000313" key="2">
    <source>
        <dbReference type="EMBL" id="CAL1387681.1"/>
    </source>
</evidence>
<organism evidence="2 3">
    <name type="scientific">Linum trigynum</name>
    <dbReference type="NCBI Taxonomy" id="586398"/>
    <lineage>
        <taxon>Eukaryota</taxon>
        <taxon>Viridiplantae</taxon>
        <taxon>Streptophyta</taxon>
        <taxon>Embryophyta</taxon>
        <taxon>Tracheophyta</taxon>
        <taxon>Spermatophyta</taxon>
        <taxon>Magnoliopsida</taxon>
        <taxon>eudicotyledons</taxon>
        <taxon>Gunneridae</taxon>
        <taxon>Pentapetalae</taxon>
        <taxon>rosids</taxon>
        <taxon>fabids</taxon>
        <taxon>Malpighiales</taxon>
        <taxon>Linaceae</taxon>
        <taxon>Linum</taxon>
    </lineage>
</organism>